<dbReference type="InterPro" id="IPR035983">
    <property type="entry name" value="Hect_E3_ubiquitin_ligase"/>
</dbReference>
<keyword evidence="5 6" id="KW-0833">Ubl conjugation pathway</keyword>
<feature type="active site" description="Glycyl thioester intermediate" evidence="6">
    <location>
        <position position="1531"/>
    </location>
</feature>
<comment type="caution">
    <text evidence="9">The sequence shown here is derived from an EMBL/GenBank/DDBJ whole genome shotgun (WGS) entry which is preliminary data.</text>
</comment>
<dbReference type="GO" id="GO:0043161">
    <property type="term" value="P:proteasome-mediated ubiquitin-dependent protein catabolic process"/>
    <property type="evidence" value="ECO:0007669"/>
    <property type="project" value="TreeGrafter"/>
</dbReference>
<accession>A0A8K0GX83</accession>
<evidence type="ECO:0000256" key="4">
    <source>
        <dbReference type="ARBA" id="ARBA00022679"/>
    </source>
</evidence>
<evidence type="ECO:0000256" key="3">
    <source>
        <dbReference type="ARBA" id="ARBA00012485"/>
    </source>
</evidence>
<dbReference type="OrthoDB" id="423283at2759"/>
<dbReference type="Pfam" id="PF25579">
    <property type="entry name" value="TPR_TRIP12_N"/>
    <property type="match status" value="1"/>
</dbReference>
<dbReference type="Proteomes" id="UP000796880">
    <property type="component" value="Unassembled WGS sequence"/>
</dbReference>
<dbReference type="InterPro" id="IPR016024">
    <property type="entry name" value="ARM-type_fold"/>
</dbReference>
<feature type="compositionally biased region" description="Basic and acidic residues" evidence="7">
    <location>
        <begin position="84"/>
        <end position="99"/>
    </location>
</feature>
<dbReference type="SUPFAM" id="SSF56204">
    <property type="entry name" value="Hect, E3 ligase catalytic domain"/>
    <property type="match status" value="1"/>
</dbReference>
<feature type="region of interest" description="Disordered" evidence="7">
    <location>
        <begin position="830"/>
        <end position="864"/>
    </location>
</feature>
<dbReference type="EMBL" id="VOIH02000007">
    <property type="protein sequence ID" value="KAF3442089.1"/>
    <property type="molecule type" value="Genomic_DNA"/>
</dbReference>
<comment type="similarity">
    <text evidence="2">Belongs to the UPL family. K-HECT subfamily.</text>
</comment>
<dbReference type="InterPro" id="IPR000569">
    <property type="entry name" value="HECT_dom"/>
</dbReference>
<dbReference type="EC" id="2.3.2.26" evidence="3"/>
<evidence type="ECO:0000259" key="8">
    <source>
        <dbReference type="PROSITE" id="PS50237"/>
    </source>
</evidence>
<feature type="compositionally biased region" description="Polar residues" evidence="7">
    <location>
        <begin position="29"/>
        <end position="48"/>
    </location>
</feature>
<sequence>MGNRGQKRTEMVEDLPADKRACSSLEFRASSSNSSVQTHMNSTNSIPETNDHEMDTSSSASASSKSEGEPEKDSAYGSCDSDDAEQRHNDLRDYQRRRSSGDHGKFKRIITSLTEETESSGQLAVLTELCEVLSFCTENSLSSMTSDALAPHLVKLARHETNLDIMLLAIRGITYLCDVYPRSSAFLVRHDAVPALCQRLLAIEYLDVAEQCLQALEKISREQPLACLQAGAIMAVLNYIDFFSTSIQRVALSTVVNICKKLPSECPSPFMEAVPILCNLLQYEDGQLVENVAVCLIRIVERVSQSPDMLDEICKHGLIQQTTHLINSNSRTTLSLPIYNGLLGMLVKLSSGSIVAFRTLYELNISSVLKNILSTYDLSHGMSSPHMIDGHSNQVYEVLKLLNELLPSRDQDAPQLLDRESFLVNRPDLLQKFGMNILPLIIQVVNSGANLYICYGCLSVIKKLIHLSTSDVLVELLMNANISSFLAGVFTRKDPHVLILALQIAELILQKLFCIFLDSFIKEGVFFAIDALLKPEKCPVLTPEKCSVFSGIQLSFDSRQKSASREVFRCLCYAFTSGRSAPVSEGGSCKLENDSVYNLANDIKTNYFSPELSDCDKTLTDVLQKLRTLSAALSDLMNTSTGKDAFDLHEEEFYGILHQIIAKLNGSEPISTFEFIESGIVKSLVNYLSNGQYLRKKLEHCGVHSNIFAVEKRFGVFARTFLSSSDPLSQELPMLTLIRKLQNGLSSVENFPVILSHVSKLRNSFATVPNGRCTTYPCMKVRFMRGEGETCLCDYSENVLTVDPFSSMDAIEGYLWPKVSIIGKKTIKSDTQAMGQPESLPLQSSLISSSSPGRNLEPDSMTGLPEMKEDVANLSHSAPEQAVNLRETNNGVLLDENHIGSEEKELQFSSEADNNMEMEYPASSSSNNALPKLLFSLEGQQLERELTLYQAILQQQIKDHEIVNGTKLWSHVYTLTYKRAVYHHDNPKECSSSAHSNVSDKIGGHLLQPLFFSSMFNSNFVSDLENSSPTYDILYLLKSLESMNRFIFHLMSRERVFGFSEGRIDNLNNLKIEVPAVPQNEFVNSKLTEKLEQQMRDSFAVSIGGMPVWYNQLMTSCPFLFSFEARCKYFRVAAFGPLLLQPHASSSHSDSGAASDRRVSSVALPRKKFLVFRDRILDSAAEMMDLHASHRVLLEVEYNEEVGTGLGPTLEFYTLVSHEFQKSGTGLWREDYRFTASGMSLQTEGGGHVTSALGLFPRPWPSIVDASDGIQFSEVIKRFVLLGQLVAKALQDGRVLDLHFSKAFYKLILGQELGLFDIQSFDPELGRTLLEFKAIIGREKFMESTSAENSTLKLDSSFRNTRIEDLCLDFTLPGYPDYVLTSQPDHVVNMRNLEDYITRVVDATINAGISRQVEAFKSGFNQVFPIRHLQIFTEEELERLLCGEHDSWAFNELLDHIKFDHGYTASSPPIISLLEIIHEFDDKQRRAFLQFVTGAPRLPPGGLASLNPKLTIVRKHSNNLVDTDLPSVMTCANYLKLPPYSSKERMKEKLLYAIIEGQGSFHLS</sequence>
<feature type="domain" description="HECT" evidence="8">
    <location>
        <begin position="1182"/>
        <end position="1564"/>
    </location>
</feature>
<proteinExistence type="inferred from homology"/>
<dbReference type="Gene3D" id="3.30.2410.10">
    <property type="entry name" value="Hect, E3 ligase catalytic domain"/>
    <property type="match status" value="1"/>
</dbReference>
<gene>
    <name evidence="9" type="ORF">FNV43_RR16005</name>
</gene>
<evidence type="ECO:0000313" key="10">
    <source>
        <dbReference type="Proteomes" id="UP000796880"/>
    </source>
</evidence>
<dbReference type="InterPro" id="IPR057948">
    <property type="entry name" value="TPR_TRIP12_N"/>
</dbReference>
<dbReference type="InterPro" id="IPR045322">
    <property type="entry name" value="HECTD1/TRIP12-like"/>
</dbReference>
<dbReference type="Pfam" id="PF00632">
    <property type="entry name" value="HECT"/>
    <property type="match status" value="1"/>
</dbReference>
<protein>
    <recommendedName>
        <fullName evidence="3">HECT-type E3 ubiquitin transferase</fullName>
        <ecNumber evidence="3">2.3.2.26</ecNumber>
    </recommendedName>
</protein>
<feature type="compositionally biased region" description="Low complexity" evidence="7">
    <location>
        <begin position="837"/>
        <end position="852"/>
    </location>
</feature>
<dbReference type="Gene3D" id="3.90.1750.10">
    <property type="entry name" value="Hect, E3 ligase catalytic domains"/>
    <property type="match status" value="1"/>
</dbReference>
<dbReference type="GO" id="GO:0061630">
    <property type="term" value="F:ubiquitin protein ligase activity"/>
    <property type="evidence" value="ECO:0007669"/>
    <property type="project" value="UniProtKB-EC"/>
</dbReference>
<evidence type="ECO:0000256" key="1">
    <source>
        <dbReference type="ARBA" id="ARBA00000885"/>
    </source>
</evidence>
<evidence type="ECO:0000256" key="2">
    <source>
        <dbReference type="ARBA" id="ARBA00006331"/>
    </source>
</evidence>
<evidence type="ECO:0000256" key="5">
    <source>
        <dbReference type="ARBA" id="ARBA00022786"/>
    </source>
</evidence>
<keyword evidence="4" id="KW-0808">Transferase</keyword>
<keyword evidence="10" id="KW-1185">Reference proteome</keyword>
<dbReference type="SMART" id="SM00119">
    <property type="entry name" value="HECTc"/>
    <property type="match status" value="1"/>
</dbReference>
<dbReference type="PROSITE" id="PS50237">
    <property type="entry name" value="HECT"/>
    <property type="match status" value="1"/>
</dbReference>
<evidence type="ECO:0000313" key="9">
    <source>
        <dbReference type="EMBL" id="KAF3442089.1"/>
    </source>
</evidence>
<dbReference type="SUPFAM" id="SSF48371">
    <property type="entry name" value="ARM repeat"/>
    <property type="match status" value="1"/>
</dbReference>
<dbReference type="CDD" id="cd00078">
    <property type="entry name" value="HECTc"/>
    <property type="match status" value="1"/>
</dbReference>
<evidence type="ECO:0000256" key="6">
    <source>
        <dbReference type="PROSITE-ProRule" id="PRU00104"/>
    </source>
</evidence>
<dbReference type="PANTHER" id="PTHR45670">
    <property type="entry name" value="E3 UBIQUITIN-PROTEIN LIGASE TRIP12"/>
    <property type="match status" value="1"/>
</dbReference>
<dbReference type="GO" id="GO:0000209">
    <property type="term" value="P:protein polyubiquitination"/>
    <property type="evidence" value="ECO:0007669"/>
    <property type="project" value="TreeGrafter"/>
</dbReference>
<dbReference type="PANTHER" id="PTHR45670:SF10">
    <property type="entry name" value="E3 UBIQUITIN-PROTEIN LIGASE UPL4"/>
    <property type="match status" value="1"/>
</dbReference>
<dbReference type="FunFam" id="3.30.2410.10:FF:000007">
    <property type="entry name" value="Putative E3 ubiquitin-protein ligase HECTD1"/>
    <property type="match status" value="1"/>
</dbReference>
<feature type="region of interest" description="Disordered" evidence="7">
    <location>
        <begin position="1"/>
        <end position="99"/>
    </location>
</feature>
<reference evidence="9" key="1">
    <citation type="submission" date="2020-03" db="EMBL/GenBank/DDBJ databases">
        <title>A high-quality chromosome-level genome assembly of a woody plant with both climbing and erect habits, Rhamnella rubrinervis.</title>
        <authorList>
            <person name="Lu Z."/>
            <person name="Yang Y."/>
            <person name="Zhu X."/>
            <person name="Sun Y."/>
        </authorList>
    </citation>
    <scope>NUCLEOTIDE SEQUENCE</scope>
    <source>
        <strain evidence="9">BYM</strain>
        <tissue evidence="9">Leaf</tissue>
    </source>
</reference>
<organism evidence="9 10">
    <name type="scientific">Rhamnella rubrinervis</name>
    <dbReference type="NCBI Taxonomy" id="2594499"/>
    <lineage>
        <taxon>Eukaryota</taxon>
        <taxon>Viridiplantae</taxon>
        <taxon>Streptophyta</taxon>
        <taxon>Embryophyta</taxon>
        <taxon>Tracheophyta</taxon>
        <taxon>Spermatophyta</taxon>
        <taxon>Magnoliopsida</taxon>
        <taxon>eudicotyledons</taxon>
        <taxon>Gunneridae</taxon>
        <taxon>Pentapetalae</taxon>
        <taxon>rosids</taxon>
        <taxon>fabids</taxon>
        <taxon>Rosales</taxon>
        <taxon>Rhamnaceae</taxon>
        <taxon>rhamnoid group</taxon>
        <taxon>Rhamneae</taxon>
        <taxon>Rhamnella</taxon>
    </lineage>
</organism>
<name>A0A8K0GX83_9ROSA</name>
<dbReference type="InterPro" id="IPR011989">
    <property type="entry name" value="ARM-like"/>
</dbReference>
<dbReference type="Gene3D" id="1.25.10.10">
    <property type="entry name" value="Leucine-rich Repeat Variant"/>
    <property type="match status" value="1"/>
</dbReference>
<evidence type="ECO:0000256" key="7">
    <source>
        <dbReference type="SAM" id="MobiDB-lite"/>
    </source>
</evidence>
<comment type="catalytic activity">
    <reaction evidence="1">
        <text>S-ubiquitinyl-[E2 ubiquitin-conjugating enzyme]-L-cysteine + [acceptor protein]-L-lysine = [E2 ubiquitin-conjugating enzyme]-L-cysteine + N(6)-ubiquitinyl-[acceptor protein]-L-lysine.</text>
        <dbReference type="EC" id="2.3.2.26"/>
    </reaction>
</comment>
<feature type="compositionally biased region" description="Basic and acidic residues" evidence="7">
    <location>
        <begin position="7"/>
        <end position="21"/>
    </location>
</feature>